<feature type="non-terminal residue" evidence="1">
    <location>
        <position position="36"/>
    </location>
</feature>
<sequence>MKLARVGAAATVCLTLFAVSCDRDRSNPLDPQSDLV</sequence>
<name>A0A382XJ13_9ZZZZ</name>
<protein>
    <submittedName>
        <fullName evidence="1">Uncharacterized protein</fullName>
    </submittedName>
</protein>
<proteinExistence type="predicted"/>
<evidence type="ECO:0000313" key="1">
    <source>
        <dbReference type="EMBL" id="SVD70829.1"/>
    </source>
</evidence>
<dbReference type="PROSITE" id="PS51257">
    <property type="entry name" value="PROKAR_LIPOPROTEIN"/>
    <property type="match status" value="1"/>
</dbReference>
<organism evidence="1">
    <name type="scientific">marine metagenome</name>
    <dbReference type="NCBI Taxonomy" id="408172"/>
    <lineage>
        <taxon>unclassified sequences</taxon>
        <taxon>metagenomes</taxon>
        <taxon>ecological metagenomes</taxon>
    </lineage>
</organism>
<gene>
    <name evidence="1" type="ORF">METZ01_LOCUS423683</name>
</gene>
<reference evidence="1" key="1">
    <citation type="submission" date="2018-05" db="EMBL/GenBank/DDBJ databases">
        <authorList>
            <person name="Lanie J.A."/>
            <person name="Ng W.-L."/>
            <person name="Kazmierczak K.M."/>
            <person name="Andrzejewski T.M."/>
            <person name="Davidsen T.M."/>
            <person name="Wayne K.J."/>
            <person name="Tettelin H."/>
            <person name="Glass J.I."/>
            <person name="Rusch D."/>
            <person name="Podicherti R."/>
            <person name="Tsui H.-C.T."/>
            <person name="Winkler M.E."/>
        </authorList>
    </citation>
    <scope>NUCLEOTIDE SEQUENCE</scope>
</reference>
<dbReference type="EMBL" id="UINC01168016">
    <property type="protein sequence ID" value="SVD70829.1"/>
    <property type="molecule type" value="Genomic_DNA"/>
</dbReference>
<accession>A0A382XJ13</accession>
<dbReference type="AlphaFoldDB" id="A0A382XJ13"/>